<evidence type="ECO:0000256" key="6">
    <source>
        <dbReference type="SAM" id="MobiDB-lite"/>
    </source>
</evidence>
<dbReference type="OrthoDB" id="5590282at2759"/>
<dbReference type="PROSITE" id="PS00292">
    <property type="entry name" value="CYCLINS"/>
    <property type="match status" value="1"/>
</dbReference>
<dbReference type="AlphaFoldDB" id="A0A6P5AFD9"/>
<evidence type="ECO:0000313" key="10">
    <source>
        <dbReference type="RefSeq" id="XP_019645054.1"/>
    </source>
</evidence>
<dbReference type="InterPro" id="IPR004367">
    <property type="entry name" value="Cyclin_C-dom"/>
</dbReference>
<dbReference type="SUPFAM" id="SSF47954">
    <property type="entry name" value="Cyclin-like"/>
    <property type="match status" value="2"/>
</dbReference>
<evidence type="ECO:0000259" key="8">
    <source>
        <dbReference type="SMART" id="SM01332"/>
    </source>
</evidence>
<dbReference type="GeneID" id="109485815"/>
<feature type="region of interest" description="Disordered" evidence="6">
    <location>
        <begin position="112"/>
        <end position="229"/>
    </location>
</feature>
<dbReference type="CDD" id="cd20508">
    <property type="entry name" value="CYCLIN_CCNB3_rpt1"/>
    <property type="match status" value="1"/>
</dbReference>
<name>A0A6P5AFD9_BRABE</name>
<dbReference type="SMART" id="SM01332">
    <property type="entry name" value="Cyclin_C"/>
    <property type="match status" value="1"/>
</dbReference>
<evidence type="ECO:0000256" key="5">
    <source>
        <dbReference type="RuleBase" id="RU000383"/>
    </source>
</evidence>
<feature type="domain" description="Cyclin-like" evidence="7">
    <location>
        <begin position="287"/>
        <end position="371"/>
    </location>
</feature>
<keyword evidence="2" id="KW-0132">Cell division</keyword>
<dbReference type="Pfam" id="PF02984">
    <property type="entry name" value="Cyclin_C"/>
    <property type="match status" value="1"/>
</dbReference>
<dbReference type="FunFam" id="1.10.472.10:FF:000319">
    <property type="entry name" value="Uncharacterized protein"/>
    <property type="match status" value="1"/>
</dbReference>
<proteinExistence type="inferred from homology"/>
<keyword evidence="3 5" id="KW-0195">Cyclin</keyword>
<dbReference type="PANTHER" id="PTHR10177">
    <property type="entry name" value="CYCLINS"/>
    <property type="match status" value="1"/>
</dbReference>
<feature type="compositionally biased region" description="Basic and acidic residues" evidence="6">
    <location>
        <begin position="205"/>
        <end position="215"/>
    </location>
</feature>
<evidence type="ECO:0000256" key="1">
    <source>
        <dbReference type="ARBA" id="ARBA00006955"/>
    </source>
</evidence>
<dbReference type="FunFam" id="1.10.472.10:FF:000005">
    <property type="entry name" value="G2/mitotic-specific cyclin B"/>
    <property type="match status" value="1"/>
</dbReference>
<evidence type="ECO:0000256" key="2">
    <source>
        <dbReference type="ARBA" id="ARBA00022618"/>
    </source>
</evidence>
<evidence type="ECO:0000256" key="3">
    <source>
        <dbReference type="ARBA" id="ARBA00023127"/>
    </source>
</evidence>
<feature type="region of interest" description="Disordered" evidence="6">
    <location>
        <begin position="1"/>
        <end position="46"/>
    </location>
</feature>
<evidence type="ECO:0000313" key="9">
    <source>
        <dbReference type="Proteomes" id="UP000515135"/>
    </source>
</evidence>
<evidence type="ECO:0000259" key="7">
    <source>
        <dbReference type="SMART" id="SM00385"/>
    </source>
</evidence>
<feature type="domain" description="Cyclin C-terminal" evidence="8">
    <location>
        <begin position="380"/>
        <end position="496"/>
    </location>
</feature>
<dbReference type="KEGG" id="bbel:109485815"/>
<feature type="compositionally biased region" description="Basic residues" evidence="6">
    <location>
        <begin position="27"/>
        <end position="36"/>
    </location>
</feature>
<keyword evidence="9" id="KW-1185">Reference proteome</keyword>
<dbReference type="SMART" id="SM00385">
    <property type="entry name" value="CYCLIN"/>
    <property type="match status" value="2"/>
</dbReference>
<comment type="similarity">
    <text evidence="1">Belongs to the cyclin family. Cyclin AB subfamily.</text>
</comment>
<evidence type="ECO:0000256" key="4">
    <source>
        <dbReference type="ARBA" id="ARBA00023306"/>
    </source>
</evidence>
<dbReference type="InterPro" id="IPR039361">
    <property type="entry name" value="Cyclin"/>
</dbReference>
<sequence>MPLAKRSQRGGLGALNPQKKAVPLVHHDKKTTRGGTKRPSDETADGVAKRRAAFGDITNATKQKGSGLFGCVSFGEVDSDSERGTTSQDKPLKSGETVAASTLIQAFAQQLQGKEKAKKVTKIEKVVKVLPRRRSGRLASKPGKLAKPVLPGDDSTEPESSSSQGSVSSVDSLPSSQSSVSSNCSDSSASDSSRPESPVLSVQDLNEKNRQKTEEAIAAEGKPQGIPSSPPLYDYDQENIKDPSLVPHYAQDIFQYMKNREEKYLLPQYLKIHNAHLEPYMRAILVDWLVEVQENFELNHETLYQAVKIVDHYLAKTRVTKERLQLVGATALFMSCKFDERCPPLIDDFVFICDDAYRREDIILMEQNILVKLDFFLNFPISYRFLRRYAKCSKVDMGTLTLARFALELALQEYECVTYRESKLAAAALLLAFKMKKLGDWTPTLEYYSGYKEDDLKDVVRHLNSIVAAPRDSRLKTVRAKYSHSVFYEVAKLPPLDMIEEME</sequence>
<dbReference type="CDD" id="cd20510">
    <property type="entry name" value="CYCLIN_CCNB3_rpt2"/>
    <property type="match status" value="1"/>
</dbReference>
<gene>
    <name evidence="10" type="primary">LOC109485815</name>
</gene>
<dbReference type="InterPro" id="IPR036915">
    <property type="entry name" value="Cyclin-like_sf"/>
</dbReference>
<dbReference type="Gene3D" id="1.10.472.10">
    <property type="entry name" value="Cyclin-like"/>
    <property type="match status" value="2"/>
</dbReference>
<dbReference type="GO" id="GO:0051301">
    <property type="term" value="P:cell division"/>
    <property type="evidence" value="ECO:0007669"/>
    <property type="project" value="UniProtKB-KW"/>
</dbReference>
<dbReference type="RefSeq" id="XP_019645054.1">
    <property type="nucleotide sequence ID" value="XM_019789495.1"/>
</dbReference>
<feature type="compositionally biased region" description="Low complexity" evidence="6">
    <location>
        <begin position="158"/>
        <end position="199"/>
    </location>
</feature>
<feature type="region of interest" description="Disordered" evidence="6">
    <location>
        <begin position="74"/>
        <end position="94"/>
    </location>
</feature>
<keyword evidence="4" id="KW-0131">Cell cycle</keyword>
<organism evidence="9 10">
    <name type="scientific">Branchiostoma belcheri</name>
    <name type="common">Amphioxus</name>
    <dbReference type="NCBI Taxonomy" id="7741"/>
    <lineage>
        <taxon>Eukaryota</taxon>
        <taxon>Metazoa</taxon>
        <taxon>Chordata</taxon>
        <taxon>Cephalochordata</taxon>
        <taxon>Leptocardii</taxon>
        <taxon>Amphioxiformes</taxon>
        <taxon>Branchiostomatidae</taxon>
        <taxon>Branchiostoma</taxon>
    </lineage>
</organism>
<protein>
    <submittedName>
        <fullName evidence="10">G2/mitotic-specific cyclin-B3-like</fullName>
    </submittedName>
</protein>
<accession>A0A6P5AFD9</accession>
<dbReference type="GO" id="GO:0016538">
    <property type="term" value="F:cyclin-dependent protein serine/threonine kinase regulator activity"/>
    <property type="evidence" value="ECO:0007669"/>
    <property type="project" value="UniProtKB-ARBA"/>
</dbReference>
<reference evidence="10" key="1">
    <citation type="submission" date="2025-08" db="UniProtKB">
        <authorList>
            <consortium name="RefSeq"/>
        </authorList>
    </citation>
    <scope>IDENTIFICATION</scope>
    <source>
        <tissue evidence="10">Gonad</tissue>
    </source>
</reference>
<dbReference type="Pfam" id="PF00134">
    <property type="entry name" value="Cyclin_N"/>
    <property type="match status" value="1"/>
</dbReference>
<feature type="domain" description="Cyclin-like" evidence="7">
    <location>
        <begin position="384"/>
        <end position="465"/>
    </location>
</feature>
<dbReference type="Proteomes" id="UP000515135">
    <property type="component" value="Unplaced"/>
</dbReference>
<dbReference type="InterPro" id="IPR006671">
    <property type="entry name" value="Cyclin_N"/>
</dbReference>
<dbReference type="InterPro" id="IPR013763">
    <property type="entry name" value="Cyclin-like_dom"/>
</dbReference>
<dbReference type="InterPro" id="IPR048258">
    <property type="entry name" value="Cyclins_cyclin-box"/>
</dbReference>